<dbReference type="GO" id="GO:0005634">
    <property type="term" value="C:nucleus"/>
    <property type="evidence" value="ECO:0007669"/>
    <property type="project" value="UniProtKB-SubCell"/>
</dbReference>
<dbReference type="SMART" id="SM00355">
    <property type="entry name" value="ZnF_C2H2"/>
    <property type="match status" value="4"/>
</dbReference>
<evidence type="ECO:0000256" key="6">
    <source>
        <dbReference type="ARBA" id="ARBA00023242"/>
    </source>
</evidence>
<dbReference type="AlphaFoldDB" id="A0A3P7LRE2"/>
<dbReference type="GO" id="GO:0000978">
    <property type="term" value="F:RNA polymerase II cis-regulatory region sequence-specific DNA binding"/>
    <property type="evidence" value="ECO:0007669"/>
    <property type="project" value="TreeGrafter"/>
</dbReference>
<organism evidence="9 10">
    <name type="scientific">Dibothriocephalus latus</name>
    <name type="common">Fish tapeworm</name>
    <name type="synonym">Diphyllobothrium latum</name>
    <dbReference type="NCBI Taxonomy" id="60516"/>
    <lineage>
        <taxon>Eukaryota</taxon>
        <taxon>Metazoa</taxon>
        <taxon>Spiralia</taxon>
        <taxon>Lophotrochozoa</taxon>
        <taxon>Platyhelminthes</taxon>
        <taxon>Cestoda</taxon>
        <taxon>Eucestoda</taxon>
        <taxon>Diphyllobothriidea</taxon>
        <taxon>Diphyllobothriidae</taxon>
        <taxon>Dibothriocephalus</taxon>
    </lineage>
</organism>
<dbReference type="EMBL" id="UYRU01058683">
    <property type="protein sequence ID" value="VDN14237.1"/>
    <property type="molecule type" value="Genomic_DNA"/>
</dbReference>
<dbReference type="PANTHER" id="PTHR24388:SF54">
    <property type="entry name" value="PROTEIN ESCARGOT"/>
    <property type="match status" value="1"/>
</dbReference>
<name>A0A3P7LRE2_DIBLA</name>
<keyword evidence="10" id="KW-1185">Reference proteome</keyword>
<sequence length="222" mass="25329">MSNDIFDLPTSDILMPYDNEPLEATFDLSQSMNSLTPNAFFLDKVMSESSEPDKAIFDQMPFTSDLDQISPQVPVSVVQPDSMPAQITESSLPVVAETPPIDSLKPIPFRCSFCGRLYRQKIHLQKHVMSQHTKEKPFYCPQCTYSTVEKSHLTVHIRTHTGERPFSCRECKYSSTQNCTLKTHYLRRHPESRISCQKCGSLFVTELEYVNHLRNCEIGISS</sequence>
<dbReference type="GO" id="GO:0000981">
    <property type="term" value="F:DNA-binding transcription factor activity, RNA polymerase II-specific"/>
    <property type="evidence" value="ECO:0007669"/>
    <property type="project" value="TreeGrafter"/>
</dbReference>
<gene>
    <name evidence="9" type="ORF">DILT_LOCUS10068</name>
</gene>
<dbReference type="PANTHER" id="PTHR24388">
    <property type="entry name" value="ZINC FINGER PROTEIN"/>
    <property type="match status" value="1"/>
</dbReference>
<dbReference type="InterPro" id="IPR036236">
    <property type="entry name" value="Znf_C2H2_sf"/>
</dbReference>
<keyword evidence="6" id="KW-0539">Nucleus</keyword>
<evidence type="ECO:0000256" key="1">
    <source>
        <dbReference type="ARBA" id="ARBA00004123"/>
    </source>
</evidence>
<keyword evidence="5" id="KW-0862">Zinc</keyword>
<dbReference type="FunFam" id="3.30.160.60:FF:000446">
    <property type="entry name" value="Zinc finger protein"/>
    <property type="match status" value="1"/>
</dbReference>
<dbReference type="InterPro" id="IPR050527">
    <property type="entry name" value="Snail/Krueppel_Znf"/>
</dbReference>
<feature type="domain" description="C2H2-type" evidence="8">
    <location>
        <begin position="109"/>
        <end position="137"/>
    </location>
</feature>
<dbReference type="InterPro" id="IPR013087">
    <property type="entry name" value="Znf_C2H2_type"/>
</dbReference>
<dbReference type="PROSITE" id="PS00028">
    <property type="entry name" value="ZINC_FINGER_C2H2_1"/>
    <property type="match status" value="1"/>
</dbReference>
<reference evidence="9 10" key="1">
    <citation type="submission" date="2018-11" db="EMBL/GenBank/DDBJ databases">
        <authorList>
            <consortium name="Pathogen Informatics"/>
        </authorList>
    </citation>
    <scope>NUCLEOTIDE SEQUENCE [LARGE SCALE GENOMIC DNA]</scope>
</reference>
<protein>
    <recommendedName>
        <fullName evidence="8">C2H2-type domain-containing protein</fullName>
    </recommendedName>
</protein>
<accession>A0A3P7LRE2</accession>
<dbReference type="FunFam" id="3.30.160.60:FF:000417">
    <property type="entry name" value="Zinc finger protein"/>
    <property type="match status" value="1"/>
</dbReference>
<evidence type="ECO:0000313" key="9">
    <source>
        <dbReference type="EMBL" id="VDN14237.1"/>
    </source>
</evidence>
<keyword evidence="3" id="KW-0677">Repeat</keyword>
<dbReference type="SUPFAM" id="SSF57667">
    <property type="entry name" value="beta-beta-alpha zinc fingers"/>
    <property type="match status" value="2"/>
</dbReference>
<evidence type="ECO:0000256" key="7">
    <source>
        <dbReference type="PROSITE-ProRule" id="PRU00042"/>
    </source>
</evidence>
<proteinExistence type="predicted"/>
<feature type="domain" description="C2H2-type" evidence="8">
    <location>
        <begin position="138"/>
        <end position="165"/>
    </location>
</feature>
<evidence type="ECO:0000256" key="2">
    <source>
        <dbReference type="ARBA" id="ARBA00022723"/>
    </source>
</evidence>
<evidence type="ECO:0000259" key="8">
    <source>
        <dbReference type="PROSITE" id="PS50157"/>
    </source>
</evidence>
<dbReference type="OrthoDB" id="8113227at2759"/>
<evidence type="ECO:0000256" key="4">
    <source>
        <dbReference type="ARBA" id="ARBA00022771"/>
    </source>
</evidence>
<keyword evidence="4 7" id="KW-0863">Zinc-finger</keyword>
<evidence type="ECO:0000313" key="10">
    <source>
        <dbReference type="Proteomes" id="UP000281553"/>
    </source>
</evidence>
<dbReference type="Pfam" id="PF00096">
    <property type="entry name" value="zf-C2H2"/>
    <property type="match status" value="2"/>
</dbReference>
<dbReference type="PROSITE" id="PS50157">
    <property type="entry name" value="ZINC_FINGER_C2H2_2"/>
    <property type="match status" value="2"/>
</dbReference>
<evidence type="ECO:0000256" key="5">
    <source>
        <dbReference type="ARBA" id="ARBA00022833"/>
    </source>
</evidence>
<comment type="subcellular location">
    <subcellularLocation>
        <location evidence="1">Nucleus</location>
    </subcellularLocation>
</comment>
<dbReference type="GO" id="GO:0008270">
    <property type="term" value="F:zinc ion binding"/>
    <property type="evidence" value="ECO:0007669"/>
    <property type="project" value="UniProtKB-KW"/>
</dbReference>
<keyword evidence="2" id="KW-0479">Metal-binding</keyword>
<evidence type="ECO:0000256" key="3">
    <source>
        <dbReference type="ARBA" id="ARBA00022737"/>
    </source>
</evidence>
<dbReference type="Proteomes" id="UP000281553">
    <property type="component" value="Unassembled WGS sequence"/>
</dbReference>
<dbReference type="Gene3D" id="3.30.160.60">
    <property type="entry name" value="Classic Zinc Finger"/>
    <property type="match status" value="3"/>
</dbReference>